<dbReference type="PANTHER" id="PTHR24422">
    <property type="entry name" value="CHEMOTAXIS PROTEIN METHYLTRANSFERASE"/>
    <property type="match status" value="1"/>
</dbReference>
<comment type="function">
    <text evidence="5">Methylation of the membrane-bound methyl-accepting chemotaxis proteins (MCP) to form gamma-glutamyl methyl ester residues in MCP.</text>
</comment>
<comment type="catalytic activity">
    <reaction evidence="1 5">
        <text>L-glutamyl-[protein] + S-adenosyl-L-methionine = [protein]-L-glutamate 5-O-methyl ester + S-adenosyl-L-homocysteine</text>
        <dbReference type="Rhea" id="RHEA:24452"/>
        <dbReference type="Rhea" id="RHEA-COMP:10208"/>
        <dbReference type="Rhea" id="RHEA-COMP:10311"/>
        <dbReference type="ChEBI" id="CHEBI:29973"/>
        <dbReference type="ChEBI" id="CHEBI:57856"/>
        <dbReference type="ChEBI" id="CHEBI:59789"/>
        <dbReference type="ChEBI" id="CHEBI:82795"/>
        <dbReference type="EC" id="2.1.1.80"/>
    </reaction>
</comment>
<evidence type="ECO:0000313" key="8">
    <source>
        <dbReference type="EMBL" id="TGG93609.1"/>
    </source>
</evidence>
<dbReference type="InterPro" id="IPR050903">
    <property type="entry name" value="Bact_Chemotaxis_MeTrfase"/>
</dbReference>
<feature type="binding site" evidence="6">
    <location>
        <position position="81"/>
    </location>
    <ligand>
        <name>S-adenosyl-L-methionine</name>
        <dbReference type="ChEBI" id="CHEBI:59789"/>
    </ligand>
</feature>
<evidence type="ECO:0000256" key="3">
    <source>
        <dbReference type="ARBA" id="ARBA00022679"/>
    </source>
</evidence>
<evidence type="ECO:0000256" key="5">
    <source>
        <dbReference type="PIRNR" id="PIRNR000410"/>
    </source>
</evidence>
<dbReference type="InterPro" id="IPR029063">
    <property type="entry name" value="SAM-dependent_MTases_sf"/>
</dbReference>
<dbReference type="InterPro" id="IPR036804">
    <property type="entry name" value="CheR_N_sf"/>
</dbReference>
<proteinExistence type="predicted"/>
<dbReference type="InterPro" id="IPR022642">
    <property type="entry name" value="CheR_C"/>
</dbReference>
<dbReference type="PIRSF" id="PIRSF000410">
    <property type="entry name" value="CheR"/>
    <property type="match status" value="1"/>
</dbReference>
<feature type="domain" description="CheR-type methyltransferase" evidence="7">
    <location>
        <begin position="1"/>
        <end position="278"/>
    </location>
</feature>
<dbReference type="Gene3D" id="1.10.155.10">
    <property type="entry name" value="Chemotaxis receptor methyltransferase CheR, N-terminal domain"/>
    <property type="match status" value="1"/>
</dbReference>
<feature type="binding site" evidence="6">
    <location>
        <begin position="222"/>
        <end position="223"/>
    </location>
    <ligand>
        <name>S-adenosyl-L-methionine</name>
        <dbReference type="ChEBI" id="CHEBI:59789"/>
    </ligand>
</feature>
<feature type="binding site" evidence="6">
    <location>
        <position position="145"/>
    </location>
    <ligand>
        <name>S-adenosyl-L-methionine</name>
        <dbReference type="ChEBI" id="CHEBI:59789"/>
    </ligand>
</feature>
<dbReference type="Gene3D" id="3.40.50.150">
    <property type="entry name" value="Vaccinia Virus protein VP39"/>
    <property type="match status" value="1"/>
</dbReference>
<evidence type="ECO:0000259" key="7">
    <source>
        <dbReference type="PROSITE" id="PS50123"/>
    </source>
</evidence>
<keyword evidence="2 5" id="KW-0489">Methyltransferase</keyword>
<dbReference type="GO" id="GO:0032259">
    <property type="term" value="P:methylation"/>
    <property type="evidence" value="ECO:0007669"/>
    <property type="project" value="UniProtKB-KW"/>
</dbReference>
<dbReference type="Pfam" id="PF03705">
    <property type="entry name" value="CheR_N"/>
    <property type="match status" value="1"/>
</dbReference>
<dbReference type="Pfam" id="PF01739">
    <property type="entry name" value="CheR"/>
    <property type="match status" value="1"/>
</dbReference>
<feature type="binding site" evidence="6">
    <location>
        <position position="75"/>
    </location>
    <ligand>
        <name>S-adenosyl-L-methionine</name>
        <dbReference type="ChEBI" id="CHEBI:59789"/>
    </ligand>
</feature>
<keyword evidence="9" id="KW-1185">Reference proteome</keyword>
<dbReference type="PANTHER" id="PTHR24422:SF10">
    <property type="entry name" value="CHEMOTAXIS PROTEIN METHYLTRANSFERASE 2"/>
    <property type="match status" value="1"/>
</dbReference>
<dbReference type="GO" id="GO:0008983">
    <property type="term" value="F:protein-glutamate O-methyltransferase activity"/>
    <property type="evidence" value="ECO:0007669"/>
    <property type="project" value="UniProtKB-EC"/>
</dbReference>
<dbReference type="EC" id="2.1.1.80" evidence="5"/>
<feature type="binding site" evidence="6">
    <location>
        <position position="77"/>
    </location>
    <ligand>
        <name>S-adenosyl-L-methionine</name>
        <dbReference type="ChEBI" id="CHEBI:59789"/>
    </ligand>
</feature>
<dbReference type="InterPro" id="IPR022641">
    <property type="entry name" value="CheR_N"/>
</dbReference>
<evidence type="ECO:0000256" key="2">
    <source>
        <dbReference type="ARBA" id="ARBA00022603"/>
    </source>
</evidence>
<dbReference type="SMART" id="SM00138">
    <property type="entry name" value="MeTrc"/>
    <property type="match status" value="1"/>
</dbReference>
<organism evidence="8 9">
    <name type="scientific">Natronospirillum operosum</name>
    <dbReference type="NCBI Taxonomy" id="2759953"/>
    <lineage>
        <taxon>Bacteria</taxon>
        <taxon>Pseudomonadati</taxon>
        <taxon>Pseudomonadota</taxon>
        <taxon>Gammaproteobacteria</taxon>
        <taxon>Oceanospirillales</taxon>
        <taxon>Natronospirillaceae</taxon>
        <taxon>Natronospirillum</taxon>
    </lineage>
</organism>
<protein>
    <recommendedName>
        <fullName evidence="5">Chemotaxis protein methyltransferase</fullName>
        <ecNumber evidence="5">2.1.1.80</ecNumber>
    </recommendedName>
</protein>
<dbReference type="OrthoDB" id="9816309at2"/>
<dbReference type="PROSITE" id="PS50123">
    <property type="entry name" value="CHER"/>
    <property type="match status" value="1"/>
</dbReference>
<dbReference type="PRINTS" id="PR00996">
    <property type="entry name" value="CHERMTFRASE"/>
</dbReference>
<reference evidence="8 9" key="1">
    <citation type="submission" date="2019-04" db="EMBL/GenBank/DDBJ databases">
        <title>Natronospirillum operosus gen. nov., sp. nov., a haloalkaliphilic satellite isolated from decaying biomass of laboratory culture of cyanobacterium Geitlerinema sp. and proposal of Natronospirillaceae fam. nov. and Saccharospirillaceae fam. nov.</title>
        <authorList>
            <person name="Kevbrin V."/>
            <person name="Boltyanskaya Y."/>
            <person name="Koziaeva V."/>
            <person name="Grouzdev D.S."/>
            <person name="Park M."/>
            <person name="Cho J."/>
        </authorList>
    </citation>
    <scope>NUCLEOTIDE SEQUENCE [LARGE SCALE GENOMIC DNA]</scope>
    <source>
        <strain evidence="8 9">G-116</strain>
    </source>
</reference>
<dbReference type="InterPro" id="IPR026024">
    <property type="entry name" value="Chemotaxis_MeTrfase_CheR"/>
</dbReference>
<dbReference type="Proteomes" id="UP000297475">
    <property type="component" value="Unassembled WGS sequence"/>
</dbReference>
<evidence type="ECO:0000256" key="4">
    <source>
        <dbReference type="ARBA" id="ARBA00022691"/>
    </source>
</evidence>
<evidence type="ECO:0000256" key="6">
    <source>
        <dbReference type="PIRSR" id="PIRSR000410-1"/>
    </source>
</evidence>
<evidence type="ECO:0000256" key="1">
    <source>
        <dbReference type="ARBA" id="ARBA00001541"/>
    </source>
</evidence>
<dbReference type="SUPFAM" id="SSF53335">
    <property type="entry name" value="S-adenosyl-L-methionine-dependent methyltransferases"/>
    <property type="match status" value="1"/>
</dbReference>
<feature type="binding site" evidence="6">
    <location>
        <position position="119"/>
    </location>
    <ligand>
        <name>S-adenosyl-L-methionine</name>
        <dbReference type="ChEBI" id="CHEBI:59789"/>
    </ligand>
</feature>
<accession>A0A4Z0W9G4</accession>
<name>A0A4Z0W9G4_9GAMM</name>
<sequence>MPELVISDADFLRFRDHFYRKTGIHFEPGKRYYVDKRLQERMKALGYESFRDYFNHLRFDRDQELQALTNLMTVNETYFFREVYQLHCLVNSLMDEVAARKQPGERIRIWSMPCSSGEEPYSIAMMLLEEWANLSNWDVEILASDIDTAALDKARQGRYEQRAVHSVPTHYLQRYFTPDFNAGRKQYQLKDDIRDSVGFTRVNLNLPAEVRQMGRMDIIFCRNLLIYFDELSRRQAAERLYEVLRPGGFICLGHSESMSRISPLFRARKFPDALVYQK</sequence>
<feature type="binding site" evidence="6">
    <location>
        <begin position="203"/>
        <end position="204"/>
    </location>
    <ligand>
        <name>S-adenosyl-L-methionine</name>
        <dbReference type="ChEBI" id="CHEBI:59789"/>
    </ligand>
</feature>
<dbReference type="EMBL" id="SRMF01000003">
    <property type="protein sequence ID" value="TGG93609.1"/>
    <property type="molecule type" value="Genomic_DNA"/>
</dbReference>
<evidence type="ECO:0000313" key="9">
    <source>
        <dbReference type="Proteomes" id="UP000297475"/>
    </source>
</evidence>
<dbReference type="AlphaFoldDB" id="A0A4Z0W9G4"/>
<dbReference type="InterPro" id="IPR000780">
    <property type="entry name" value="CheR_MeTrfase"/>
</dbReference>
<keyword evidence="3 5" id="KW-0808">Transferase</keyword>
<gene>
    <name evidence="8" type="ORF">E4656_09570</name>
</gene>
<comment type="caution">
    <text evidence="8">The sequence shown here is derived from an EMBL/GenBank/DDBJ whole genome shotgun (WGS) entry which is preliminary data.</text>
</comment>
<keyword evidence="4 5" id="KW-0949">S-adenosyl-L-methionine</keyword>
<dbReference type="SUPFAM" id="SSF47757">
    <property type="entry name" value="Chemotaxis receptor methyltransferase CheR, N-terminal domain"/>
    <property type="match status" value="1"/>
</dbReference>